<evidence type="ECO:0000313" key="3">
    <source>
        <dbReference type="EMBL" id="CDF35208.1"/>
    </source>
</evidence>
<feature type="region of interest" description="Disordered" evidence="1">
    <location>
        <begin position="159"/>
        <end position="178"/>
    </location>
</feature>
<name>R7QBP4_CHOCR</name>
<dbReference type="Proteomes" id="UP000012073">
    <property type="component" value="Unassembled WGS sequence"/>
</dbReference>
<feature type="region of interest" description="Disordered" evidence="1">
    <location>
        <begin position="510"/>
        <end position="561"/>
    </location>
</feature>
<gene>
    <name evidence="3" type="ORF">CHC_T00003798001</name>
</gene>
<dbReference type="EMBL" id="HG001722">
    <property type="protein sequence ID" value="CDF35208.1"/>
    <property type="molecule type" value="Genomic_DNA"/>
</dbReference>
<reference evidence="4" key="1">
    <citation type="journal article" date="2013" name="Proc. Natl. Acad. Sci. U.S.A.">
        <title>Genome structure and metabolic features in the red seaweed Chondrus crispus shed light on evolution of the Archaeplastida.</title>
        <authorList>
            <person name="Collen J."/>
            <person name="Porcel B."/>
            <person name="Carre W."/>
            <person name="Ball S.G."/>
            <person name="Chaparro C."/>
            <person name="Tonon T."/>
            <person name="Barbeyron T."/>
            <person name="Michel G."/>
            <person name="Noel B."/>
            <person name="Valentin K."/>
            <person name="Elias M."/>
            <person name="Artiguenave F."/>
            <person name="Arun A."/>
            <person name="Aury J.M."/>
            <person name="Barbosa-Neto J.F."/>
            <person name="Bothwell J.H."/>
            <person name="Bouget F.Y."/>
            <person name="Brillet L."/>
            <person name="Cabello-Hurtado F."/>
            <person name="Capella-Gutierrez S."/>
            <person name="Charrier B."/>
            <person name="Cladiere L."/>
            <person name="Cock J.M."/>
            <person name="Coelho S.M."/>
            <person name="Colleoni C."/>
            <person name="Czjzek M."/>
            <person name="Da Silva C."/>
            <person name="Delage L."/>
            <person name="Denoeud F."/>
            <person name="Deschamps P."/>
            <person name="Dittami S.M."/>
            <person name="Gabaldon T."/>
            <person name="Gachon C.M."/>
            <person name="Groisillier A."/>
            <person name="Herve C."/>
            <person name="Jabbari K."/>
            <person name="Katinka M."/>
            <person name="Kloareg B."/>
            <person name="Kowalczyk N."/>
            <person name="Labadie K."/>
            <person name="Leblanc C."/>
            <person name="Lopez P.J."/>
            <person name="McLachlan D.H."/>
            <person name="Meslet-Cladiere L."/>
            <person name="Moustafa A."/>
            <person name="Nehr Z."/>
            <person name="Nyvall Collen P."/>
            <person name="Panaud O."/>
            <person name="Partensky F."/>
            <person name="Poulain J."/>
            <person name="Rensing S.A."/>
            <person name="Rousvoal S."/>
            <person name="Samson G."/>
            <person name="Symeonidi A."/>
            <person name="Weissenbach J."/>
            <person name="Zambounis A."/>
            <person name="Wincker P."/>
            <person name="Boyen C."/>
        </authorList>
    </citation>
    <scope>NUCLEOTIDE SEQUENCE [LARGE SCALE GENOMIC DNA]</scope>
    <source>
        <strain evidence="4">cv. Stackhouse</strain>
    </source>
</reference>
<dbReference type="KEGG" id="ccp:CHC_T00003798001"/>
<keyword evidence="2" id="KW-1133">Transmembrane helix</keyword>
<dbReference type="RefSeq" id="XP_005715027.1">
    <property type="nucleotide sequence ID" value="XM_005714970.1"/>
</dbReference>
<dbReference type="AlphaFoldDB" id="R7QBP4"/>
<feature type="region of interest" description="Disordered" evidence="1">
    <location>
        <begin position="583"/>
        <end position="605"/>
    </location>
</feature>
<evidence type="ECO:0000256" key="1">
    <source>
        <dbReference type="SAM" id="MobiDB-lite"/>
    </source>
</evidence>
<sequence length="605" mass="64917">MYDPTGTVLLESKDEDVEIHVRDSMTTSTLSSPADADDVAGSMARSLTQMDEVAFLGFVVQLTALPSVSPGDFETAVDGLKKISSSRMRNPFQAVRVIDTCAGIVQHEDFSRLDLLRSLVLVVQSCVRRTQQSLSSGKEIKDSLARFYGAAADTIAASSGSDSRNLQTSEGDGDPMGDVRTAASQDLFLVLAMGAECGAAARVAVPRLSAASSTQKESDSNNSLFDDYRVGINCFGGQVRSLSPDPPLLEICRGEPGRNTGVNAGVEIFTAAERHETCDRDLPTETLQGPTLYVETLQWGGDGTQDLGLVKSNPKGECFRSTVSVFGMKGNEEDSRFKDGNRITCRNAGKIFVHEAKAGSEAGFENATTTDVSDFQLHPTGRISASAEHSHPAAIRMEVNGTLLRACLDLSTLEGSRGSGLAVMLASVLGGIVAFFVVLAVIALYLTSCSDRFETFTVPTSAAQMSSPTTDSTFYVSRGDSSTLHSRDGSGVPNEWEAEYASLSAIADRTIDSDPEREQNGTEQNSSTSRKRETQESDGFLSRGTFQGFERPSLTDTHGIIPWMSNSSSSYAYRSRQIDFLGSTSSSEDDYVVPDTYGRSGEHFP</sequence>
<protein>
    <submittedName>
        <fullName evidence="3">Uncharacterized protein</fullName>
    </submittedName>
</protein>
<accession>R7QBP4</accession>
<dbReference type="OrthoDB" id="10563527at2759"/>
<proteinExistence type="predicted"/>
<dbReference type="Gramene" id="CDF35208">
    <property type="protein sequence ID" value="CDF35208"/>
    <property type="gene ID" value="CHC_T00003798001"/>
</dbReference>
<dbReference type="GeneID" id="17322750"/>
<evidence type="ECO:0000256" key="2">
    <source>
        <dbReference type="SAM" id="Phobius"/>
    </source>
</evidence>
<evidence type="ECO:0000313" key="4">
    <source>
        <dbReference type="Proteomes" id="UP000012073"/>
    </source>
</evidence>
<organism evidence="3 4">
    <name type="scientific">Chondrus crispus</name>
    <name type="common">Carrageen Irish moss</name>
    <name type="synonym">Polymorpha crispa</name>
    <dbReference type="NCBI Taxonomy" id="2769"/>
    <lineage>
        <taxon>Eukaryota</taxon>
        <taxon>Rhodophyta</taxon>
        <taxon>Florideophyceae</taxon>
        <taxon>Rhodymeniophycidae</taxon>
        <taxon>Gigartinales</taxon>
        <taxon>Gigartinaceae</taxon>
        <taxon>Chondrus</taxon>
    </lineage>
</organism>
<feature type="compositionally biased region" description="Polar residues" evidence="1">
    <location>
        <begin position="159"/>
        <end position="170"/>
    </location>
</feature>
<keyword evidence="4" id="KW-1185">Reference proteome</keyword>
<feature type="compositionally biased region" description="Basic and acidic residues" evidence="1">
    <location>
        <begin position="510"/>
        <end position="520"/>
    </location>
</feature>
<feature type="transmembrane region" description="Helical" evidence="2">
    <location>
        <begin position="421"/>
        <end position="446"/>
    </location>
</feature>
<keyword evidence="2" id="KW-0472">Membrane</keyword>
<keyword evidence="2" id="KW-0812">Transmembrane</keyword>